<reference evidence="2" key="1">
    <citation type="submission" date="2021-07" db="EMBL/GenBank/DDBJ databases">
        <authorList>
            <person name="Catto M.A."/>
            <person name="Jacobson A."/>
            <person name="Kennedy G."/>
            <person name="Labadie P."/>
            <person name="Hunt B.G."/>
            <person name="Srinivasan R."/>
        </authorList>
    </citation>
    <scope>NUCLEOTIDE SEQUENCE</scope>
    <source>
        <strain evidence="2">PL_HMW_Pooled</strain>
        <tissue evidence="2">Head</tissue>
    </source>
</reference>
<accession>A0AAE1I1E5</accession>
<evidence type="ECO:0000256" key="1">
    <source>
        <dbReference type="SAM" id="MobiDB-lite"/>
    </source>
</evidence>
<organism evidence="2 3">
    <name type="scientific">Frankliniella fusca</name>
    <dbReference type="NCBI Taxonomy" id="407009"/>
    <lineage>
        <taxon>Eukaryota</taxon>
        <taxon>Metazoa</taxon>
        <taxon>Ecdysozoa</taxon>
        <taxon>Arthropoda</taxon>
        <taxon>Hexapoda</taxon>
        <taxon>Insecta</taxon>
        <taxon>Pterygota</taxon>
        <taxon>Neoptera</taxon>
        <taxon>Paraneoptera</taxon>
        <taxon>Thysanoptera</taxon>
        <taxon>Terebrantia</taxon>
        <taxon>Thripoidea</taxon>
        <taxon>Thripidae</taxon>
        <taxon>Frankliniella</taxon>
    </lineage>
</organism>
<dbReference type="PANTHER" id="PTHR10773:SF19">
    <property type="match status" value="1"/>
</dbReference>
<dbReference type="Proteomes" id="UP001219518">
    <property type="component" value="Unassembled WGS sequence"/>
</dbReference>
<feature type="region of interest" description="Disordered" evidence="1">
    <location>
        <begin position="138"/>
        <end position="171"/>
    </location>
</feature>
<feature type="region of interest" description="Disordered" evidence="1">
    <location>
        <begin position="647"/>
        <end position="718"/>
    </location>
</feature>
<comment type="caution">
    <text evidence="2">The sequence shown here is derived from an EMBL/GenBank/DDBJ whole genome shotgun (WGS) entry which is preliminary data.</text>
</comment>
<feature type="compositionally biased region" description="Acidic residues" evidence="1">
    <location>
        <begin position="676"/>
        <end position="718"/>
    </location>
</feature>
<name>A0AAE1I1E5_9NEOP</name>
<sequence>MSVTFFLEGCEVIQGEVSPDRTVTFECAQPNITPEESAVLQPVTTLAMDASKPANKRAFRSTVSDHKTTAKRKLFSPAKQTVLADSDTTALVSDLENAGVHLTNELLVLPLHDLDIVEETISPLESDELLHNDEETIASTNQDEEFNPEEQNIPSSDEEPSPKKRRQRKDTWKVNKIKQLRNSGQAYVNFKGKQVEAKFLKGPCQCRHKCYAKINEDQRQKIHNKIWAIGTPRGQWDFMSKHVEVIGVKRRTTENKPVRQWTYKYKFKAMDGPHVYVCREMFLNTLSISPQRLRTAFDKLDRKEGIISPDKRGKHAKLTPASKRVTANPKKDQCSKCLVFKSLSPAQKQEKEEDYNEHIKNKTRAREKKEKDVENAEPSVCVCTFDLEKTLYCPKGEDAHFYYLSKLKCYNFTIFQSNVKQGHSYVWDETIAHRGADEFASCQFIFIPEKASEGYKEFHFYSDNCSSQNKNKVLFSMYNFASHRFNVVITHRYLDVTHTQMECDSMHALIERRSKNVTVYAPSQWHAIIKAAKLTPPIYQVKEMLQENFLSFSRVTEEHNWSQLPSSKVREIQVCKNEALYKTAYGGPVTTINPMRPRPGRPLNWTTIELQPSTSERLPVLDKVMKVLRGLCEKGSIPATYHEFYYGIPTLPPKPKNTGARKRKKPPNGNDNDTANNEEEGVEEDEDDPGDSNDVEDEVDESEEDSESDEGNEEDVNE</sequence>
<reference evidence="2" key="2">
    <citation type="journal article" date="2023" name="BMC Genomics">
        <title>Pest status, molecular evolution, and epigenetic factors derived from the genome assembly of Frankliniella fusca, a thysanopteran phytovirus vector.</title>
        <authorList>
            <person name="Catto M.A."/>
            <person name="Labadie P.E."/>
            <person name="Jacobson A.L."/>
            <person name="Kennedy G.G."/>
            <person name="Srinivasan R."/>
            <person name="Hunt B.G."/>
        </authorList>
    </citation>
    <scope>NUCLEOTIDE SEQUENCE</scope>
    <source>
        <strain evidence="2">PL_HMW_Pooled</strain>
    </source>
</reference>
<feature type="compositionally biased region" description="Basic and acidic residues" evidence="1">
    <location>
        <begin position="350"/>
        <end position="360"/>
    </location>
</feature>
<dbReference type="EMBL" id="JAHWGI010001420">
    <property type="protein sequence ID" value="KAK3931243.1"/>
    <property type="molecule type" value="Genomic_DNA"/>
</dbReference>
<keyword evidence="3" id="KW-1185">Reference proteome</keyword>
<evidence type="ECO:0000313" key="3">
    <source>
        <dbReference type="Proteomes" id="UP001219518"/>
    </source>
</evidence>
<dbReference type="GO" id="GO:0016740">
    <property type="term" value="F:transferase activity"/>
    <property type="evidence" value="ECO:0007669"/>
    <property type="project" value="UniProtKB-KW"/>
</dbReference>
<gene>
    <name evidence="2" type="ORF">KUF71_025387</name>
</gene>
<evidence type="ECO:0000313" key="2">
    <source>
        <dbReference type="EMBL" id="KAK3931243.1"/>
    </source>
</evidence>
<protein>
    <submittedName>
        <fullName evidence="2">Leucyl/phenylalanyl-tRNA--protein transferase</fullName>
    </submittedName>
</protein>
<dbReference type="PANTHER" id="PTHR10773">
    <property type="entry name" value="DNA-DIRECTED RNA POLYMERASES I, II, AND III SUBUNIT RPABC2"/>
    <property type="match status" value="1"/>
</dbReference>
<keyword evidence="2" id="KW-0808">Transferase</keyword>
<dbReference type="AlphaFoldDB" id="A0AAE1I1E5"/>
<feature type="region of interest" description="Disordered" evidence="1">
    <location>
        <begin position="350"/>
        <end position="371"/>
    </location>
</feature>
<proteinExistence type="predicted"/>